<dbReference type="Proteomes" id="UP000594263">
    <property type="component" value="Unplaced"/>
</dbReference>
<evidence type="ECO:0000256" key="12">
    <source>
        <dbReference type="ARBA" id="ARBA00022741"/>
    </source>
</evidence>
<accession>A0A7N1A2T7</accession>
<dbReference type="PROSITE" id="PS00107">
    <property type="entry name" value="PROTEIN_KINASE_ATP"/>
    <property type="match status" value="1"/>
</dbReference>
<evidence type="ECO:0000256" key="8">
    <source>
        <dbReference type="ARBA" id="ARBA00022679"/>
    </source>
</evidence>
<evidence type="ECO:0000256" key="3">
    <source>
        <dbReference type="ARBA" id="ARBA00008536"/>
    </source>
</evidence>
<reference evidence="26" key="1">
    <citation type="submission" date="2021-01" db="UniProtKB">
        <authorList>
            <consortium name="EnsemblPlants"/>
        </authorList>
    </citation>
    <scope>IDENTIFICATION</scope>
</reference>
<evidence type="ECO:0000256" key="23">
    <source>
        <dbReference type="SAM" id="Phobius"/>
    </source>
</evidence>
<dbReference type="PROSITE" id="PS50011">
    <property type="entry name" value="PROTEIN_KINASE_DOM"/>
    <property type="match status" value="1"/>
</dbReference>
<keyword evidence="19" id="KW-0325">Glycoprotein</keyword>
<keyword evidence="18" id="KW-0675">Receptor</keyword>
<comment type="subcellular location">
    <subcellularLocation>
        <location evidence="1">Cell membrane</location>
    </subcellularLocation>
    <subcellularLocation>
        <location evidence="2">Membrane</location>
        <topology evidence="2">Single-pass type I membrane protein</topology>
    </subcellularLocation>
</comment>
<keyword evidence="10 24" id="KW-0732">Signal</keyword>
<keyword evidence="7" id="KW-0723">Serine/threonine-protein kinase</keyword>
<evidence type="ECO:0000256" key="22">
    <source>
        <dbReference type="PROSITE-ProRule" id="PRU10141"/>
    </source>
</evidence>
<keyword evidence="14" id="KW-0611">Plant defense</keyword>
<dbReference type="SUPFAM" id="SSF49899">
    <property type="entry name" value="Concanavalin A-like lectins/glucanases"/>
    <property type="match status" value="1"/>
</dbReference>
<keyword evidence="9 23" id="KW-0812">Transmembrane</keyword>
<feature type="chain" id="PRO_5029727939" description="non-specific serine/threonine protein kinase" evidence="24">
    <location>
        <begin position="22"/>
        <end position="682"/>
    </location>
</feature>
<dbReference type="GO" id="GO:0005524">
    <property type="term" value="F:ATP binding"/>
    <property type="evidence" value="ECO:0007669"/>
    <property type="project" value="UniProtKB-UniRule"/>
</dbReference>
<evidence type="ECO:0000256" key="14">
    <source>
        <dbReference type="ARBA" id="ARBA00022821"/>
    </source>
</evidence>
<dbReference type="SUPFAM" id="SSF56112">
    <property type="entry name" value="Protein kinase-like (PK-like)"/>
    <property type="match status" value="1"/>
</dbReference>
<evidence type="ECO:0000256" key="4">
    <source>
        <dbReference type="ARBA" id="ARBA00010217"/>
    </source>
</evidence>
<dbReference type="InterPro" id="IPR000719">
    <property type="entry name" value="Prot_kinase_dom"/>
</dbReference>
<evidence type="ECO:0000256" key="24">
    <source>
        <dbReference type="SAM" id="SignalP"/>
    </source>
</evidence>
<dbReference type="AlphaFoldDB" id="A0A7N1A2T7"/>
<evidence type="ECO:0000256" key="13">
    <source>
        <dbReference type="ARBA" id="ARBA00022777"/>
    </source>
</evidence>
<dbReference type="InterPro" id="IPR001220">
    <property type="entry name" value="Legume_lectin_dom"/>
</dbReference>
<dbReference type="GO" id="GO:0004674">
    <property type="term" value="F:protein serine/threonine kinase activity"/>
    <property type="evidence" value="ECO:0007669"/>
    <property type="project" value="UniProtKB-KW"/>
</dbReference>
<dbReference type="Gene3D" id="3.30.200.20">
    <property type="entry name" value="Phosphorylase Kinase, domain 1"/>
    <property type="match status" value="1"/>
</dbReference>
<evidence type="ECO:0000256" key="20">
    <source>
        <dbReference type="ARBA" id="ARBA00047899"/>
    </source>
</evidence>
<dbReference type="Pfam" id="PF00139">
    <property type="entry name" value="Lectin_legB"/>
    <property type="match status" value="1"/>
</dbReference>
<dbReference type="InterPro" id="IPR013320">
    <property type="entry name" value="ConA-like_dom_sf"/>
</dbReference>
<dbReference type="FunFam" id="2.60.120.200:FF:000086">
    <property type="entry name" value="L-type lectin-domain containing receptor kinase S.4"/>
    <property type="match status" value="1"/>
</dbReference>
<evidence type="ECO:0000256" key="5">
    <source>
        <dbReference type="ARBA" id="ARBA00012513"/>
    </source>
</evidence>
<feature type="binding site" evidence="22">
    <location>
        <position position="382"/>
    </location>
    <ligand>
        <name>ATP</name>
        <dbReference type="ChEBI" id="CHEBI:30616"/>
    </ligand>
</feature>
<dbReference type="Gene3D" id="1.10.510.10">
    <property type="entry name" value="Transferase(Phosphotransferase) domain 1"/>
    <property type="match status" value="1"/>
</dbReference>
<evidence type="ECO:0000256" key="7">
    <source>
        <dbReference type="ARBA" id="ARBA00022527"/>
    </source>
</evidence>
<evidence type="ECO:0000256" key="17">
    <source>
        <dbReference type="ARBA" id="ARBA00023136"/>
    </source>
</evidence>
<dbReference type="InterPro" id="IPR017441">
    <property type="entry name" value="Protein_kinase_ATP_BS"/>
</dbReference>
<dbReference type="Gene3D" id="2.60.120.200">
    <property type="match status" value="1"/>
</dbReference>
<evidence type="ECO:0000256" key="2">
    <source>
        <dbReference type="ARBA" id="ARBA00004479"/>
    </source>
</evidence>
<dbReference type="InterPro" id="IPR008271">
    <property type="entry name" value="Ser/Thr_kinase_AS"/>
</dbReference>
<proteinExistence type="inferred from homology"/>
<dbReference type="FunFam" id="3.30.200.20:FF:000112">
    <property type="entry name" value="Lectin-domain containing receptor kinase A4.3"/>
    <property type="match status" value="1"/>
</dbReference>
<dbReference type="GO" id="GO:0030246">
    <property type="term" value="F:carbohydrate binding"/>
    <property type="evidence" value="ECO:0007669"/>
    <property type="project" value="UniProtKB-KW"/>
</dbReference>
<dbReference type="Gramene" id="Kaladp0083s0065.1.v1.1">
    <property type="protein sequence ID" value="Kaladp0083s0065.1.v1.1.CDS.1"/>
    <property type="gene ID" value="Kaladp0083s0065.v1.1"/>
</dbReference>
<dbReference type="InterPro" id="IPR011009">
    <property type="entry name" value="Kinase-like_dom_sf"/>
</dbReference>
<evidence type="ECO:0000313" key="27">
    <source>
        <dbReference type="Proteomes" id="UP000594263"/>
    </source>
</evidence>
<dbReference type="SMART" id="SM00220">
    <property type="entry name" value="S_TKc"/>
    <property type="match status" value="1"/>
</dbReference>
<name>A0A7N1A2T7_KALFE</name>
<keyword evidence="16 23" id="KW-1133">Transmembrane helix</keyword>
<keyword evidence="6" id="KW-1003">Cell membrane</keyword>
<comment type="catalytic activity">
    <reaction evidence="21">
        <text>L-seryl-[protein] + ATP = O-phospho-L-seryl-[protein] + ADP + H(+)</text>
        <dbReference type="Rhea" id="RHEA:17989"/>
        <dbReference type="Rhea" id="RHEA-COMP:9863"/>
        <dbReference type="Rhea" id="RHEA-COMP:11604"/>
        <dbReference type="ChEBI" id="CHEBI:15378"/>
        <dbReference type="ChEBI" id="CHEBI:29999"/>
        <dbReference type="ChEBI" id="CHEBI:30616"/>
        <dbReference type="ChEBI" id="CHEBI:83421"/>
        <dbReference type="ChEBI" id="CHEBI:456216"/>
        <dbReference type="EC" id="2.7.11.1"/>
    </reaction>
</comment>
<evidence type="ECO:0000256" key="10">
    <source>
        <dbReference type="ARBA" id="ARBA00022729"/>
    </source>
</evidence>
<dbReference type="GO" id="GO:0042742">
    <property type="term" value="P:defense response to bacterium"/>
    <property type="evidence" value="ECO:0007669"/>
    <property type="project" value="EnsemblPlants"/>
</dbReference>
<feature type="signal peptide" evidence="24">
    <location>
        <begin position="1"/>
        <end position="21"/>
    </location>
</feature>
<comment type="catalytic activity">
    <reaction evidence="20">
        <text>L-threonyl-[protein] + ATP = O-phospho-L-threonyl-[protein] + ADP + H(+)</text>
        <dbReference type="Rhea" id="RHEA:46608"/>
        <dbReference type="Rhea" id="RHEA-COMP:11060"/>
        <dbReference type="Rhea" id="RHEA-COMP:11605"/>
        <dbReference type="ChEBI" id="CHEBI:15378"/>
        <dbReference type="ChEBI" id="CHEBI:30013"/>
        <dbReference type="ChEBI" id="CHEBI:30616"/>
        <dbReference type="ChEBI" id="CHEBI:61977"/>
        <dbReference type="ChEBI" id="CHEBI:456216"/>
        <dbReference type="EC" id="2.7.11.1"/>
    </reaction>
</comment>
<dbReference type="FunFam" id="1.10.510.10:FF:000108">
    <property type="entry name" value="L-type lectin-domain containing receptor kinase S.4"/>
    <property type="match status" value="1"/>
</dbReference>
<evidence type="ECO:0000256" key="1">
    <source>
        <dbReference type="ARBA" id="ARBA00004236"/>
    </source>
</evidence>
<organism evidence="26 27">
    <name type="scientific">Kalanchoe fedtschenkoi</name>
    <name type="common">Lavender scallops</name>
    <name type="synonym">South American air plant</name>
    <dbReference type="NCBI Taxonomy" id="63787"/>
    <lineage>
        <taxon>Eukaryota</taxon>
        <taxon>Viridiplantae</taxon>
        <taxon>Streptophyta</taxon>
        <taxon>Embryophyta</taxon>
        <taxon>Tracheophyta</taxon>
        <taxon>Spermatophyta</taxon>
        <taxon>Magnoliopsida</taxon>
        <taxon>eudicotyledons</taxon>
        <taxon>Gunneridae</taxon>
        <taxon>Pentapetalae</taxon>
        <taxon>Saxifragales</taxon>
        <taxon>Crassulaceae</taxon>
        <taxon>Kalanchoe</taxon>
    </lineage>
</organism>
<dbReference type="OMA" id="LMCSNNT"/>
<keyword evidence="11" id="KW-0430">Lectin</keyword>
<dbReference type="GO" id="GO:0005886">
    <property type="term" value="C:plasma membrane"/>
    <property type="evidence" value="ECO:0007669"/>
    <property type="project" value="UniProtKB-SubCell"/>
</dbReference>
<dbReference type="PANTHER" id="PTHR27007">
    <property type="match status" value="1"/>
</dbReference>
<dbReference type="CDD" id="cd14066">
    <property type="entry name" value="STKc_IRAK"/>
    <property type="match status" value="1"/>
</dbReference>
<keyword evidence="27" id="KW-1185">Reference proteome</keyword>
<dbReference type="InterPro" id="IPR050528">
    <property type="entry name" value="L-type_Lectin-RKs"/>
</dbReference>
<keyword evidence="12 22" id="KW-0547">Nucleotide-binding</keyword>
<evidence type="ECO:0000256" key="15">
    <source>
        <dbReference type="ARBA" id="ARBA00022840"/>
    </source>
</evidence>
<evidence type="ECO:0000256" key="21">
    <source>
        <dbReference type="ARBA" id="ARBA00048679"/>
    </source>
</evidence>
<feature type="transmembrane region" description="Helical" evidence="23">
    <location>
        <begin position="296"/>
        <end position="320"/>
    </location>
</feature>
<dbReference type="EnsemblPlants" id="Kaladp0083s0065.1.v1.1">
    <property type="protein sequence ID" value="Kaladp0083s0065.1.v1.1.CDS.1"/>
    <property type="gene ID" value="Kaladp0083s0065.v1.1"/>
</dbReference>
<evidence type="ECO:0000256" key="6">
    <source>
        <dbReference type="ARBA" id="ARBA00022475"/>
    </source>
</evidence>
<evidence type="ECO:0000256" key="9">
    <source>
        <dbReference type="ARBA" id="ARBA00022692"/>
    </source>
</evidence>
<dbReference type="PROSITE" id="PS00108">
    <property type="entry name" value="PROTEIN_KINASE_ST"/>
    <property type="match status" value="1"/>
</dbReference>
<keyword evidence="17 23" id="KW-0472">Membrane</keyword>
<dbReference type="GO" id="GO:0002229">
    <property type="term" value="P:defense response to oomycetes"/>
    <property type="evidence" value="ECO:0007669"/>
    <property type="project" value="EnsemblPlants"/>
</dbReference>
<protein>
    <recommendedName>
        <fullName evidence="5">non-specific serine/threonine protein kinase</fullName>
        <ecNumber evidence="5">2.7.11.1</ecNumber>
    </recommendedName>
</protein>
<dbReference type="Pfam" id="PF00069">
    <property type="entry name" value="Pkinase"/>
    <property type="match status" value="1"/>
</dbReference>
<keyword evidence="15 22" id="KW-0067">ATP-binding</keyword>
<feature type="domain" description="Protein kinase" evidence="25">
    <location>
        <begin position="353"/>
        <end position="629"/>
    </location>
</feature>
<evidence type="ECO:0000313" key="26">
    <source>
        <dbReference type="EnsemblPlants" id="Kaladp0083s0065.1.v1.1.CDS.1"/>
    </source>
</evidence>
<evidence type="ECO:0000256" key="19">
    <source>
        <dbReference type="ARBA" id="ARBA00023180"/>
    </source>
</evidence>
<keyword evidence="8" id="KW-0808">Transferase</keyword>
<comment type="similarity">
    <text evidence="4">In the C-terminal section; belongs to the protein kinase superfamily. Ser/Thr protein kinase family.</text>
</comment>
<evidence type="ECO:0000256" key="18">
    <source>
        <dbReference type="ARBA" id="ARBA00023170"/>
    </source>
</evidence>
<dbReference type="EC" id="2.7.11.1" evidence="5"/>
<dbReference type="CDD" id="cd06899">
    <property type="entry name" value="lectin_legume_LecRK_Arcelin_ConA"/>
    <property type="match status" value="1"/>
</dbReference>
<evidence type="ECO:0000256" key="11">
    <source>
        <dbReference type="ARBA" id="ARBA00022734"/>
    </source>
</evidence>
<keyword evidence="13" id="KW-0418">Kinase</keyword>
<comment type="similarity">
    <text evidence="3">In the N-terminal section; belongs to the leguminous lectin family.</text>
</comment>
<evidence type="ECO:0000256" key="16">
    <source>
        <dbReference type="ARBA" id="ARBA00022989"/>
    </source>
</evidence>
<evidence type="ECO:0000259" key="25">
    <source>
        <dbReference type="PROSITE" id="PS50011"/>
    </source>
</evidence>
<sequence length="682" mass="75200">MARPLSFFLCTLCFILPPACSSSSSDEFYFNSFGNKGKLGNSNLSLNGIADIKSNGMIKLTNETSRLLGHAFYSYPIRFKNNSAGKAYSFSTAFAFAIVPEYSRLGGHGMAFAIASSKDLPGALPSQYLGLLNSTDNGNFSNHVFAVEFDTVQDFEFGDINDNHVGVDINSMVSNASAAAGFYSDDDGNNPVKRDLNLKSGRTIQAWIDYDGVQNQLNVTLSESSRKPRNPILTFRVDLSPVLEEFMYVGFSASTGLLASSHYVFGWSFKVNGVARSLSLSSLPKLPKTKKPVSPLTAGLSVSAALVALAVAAGVGFYVVRRIRNAERIEDWELEVGPHRYSYAELKAATRGFKDKEVIGFGGFGKVYKGVLARSEMEVAVKRIAHESRQGLQEFASEITSMGKLRHRNLVQLLGWCRRREDLLLVYDYMENGSLDKYIYDEPKAILTWVQRFKIIKDIARGLLYLHEEYEQTVIHRDIKAANVLLDSEFTGRLSDFGLAKLYQHGSDPGTTRVVGTLGYLAPELTRTGKPTTSSDVYAFGALLLEVVCGRRPIQPKAAPEEVILVDWVWDRWEAGRVMEVVDKRMGEEFDEDEVVRVLKLGLMCSSNAASRRPVMRMVVRYLDGEVALPEILAKPASFGSVADVDGFEDYVHSYQASSFFENTTTSVSDPVGSGLSLSGGR</sequence>